<accession>A0A7K0DPA5</accession>
<evidence type="ECO:0000256" key="1">
    <source>
        <dbReference type="ARBA" id="ARBA00000085"/>
    </source>
</evidence>
<dbReference type="Proteomes" id="UP000431401">
    <property type="component" value="Unassembled WGS sequence"/>
</dbReference>
<dbReference type="InterPro" id="IPR005467">
    <property type="entry name" value="His_kinase_dom"/>
</dbReference>
<evidence type="ECO:0000259" key="7">
    <source>
        <dbReference type="PROSITE" id="PS50109"/>
    </source>
</evidence>
<gene>
    <name evidence="8" type="ORF">NRB56_31000</name>
</gene>
<feature type="transmembrane region" description="Helical" evidence="6">
    <location>
        <begin position="48"/>
        <end position="68"/>
    </location>
</feature>
<feature type="transmembrane region" description="Helical" evidence="6">
    <location>
        <begin position="80"/>
        <end position="100"/>
    </location>
</feature>
<feature type="transmembrane region" description="Helical" evidence="6">
    <location>
        <begin position="112"/>
        <end position="131"/>
    </location>
</feature>
<evidence type="ECO:0000313" key="9">
    <source>
        <dbReference type="Proteomes" id="UP000431401"/>
    </source>
</evidence>
<name>A0A7K0DPA5_9NOCA</name>
<protein>
    <recommendedName>
        <fullName evidence="2">histidine kinase</fullName>
        <ecNumber evidence="2">2.7.13.3</ecNumber>
    </recommendedName>
</protein>
<keyword evidence="6" id="KW-0472">Membrane</keyword>
<feature type="transmembrane region" description="Helical" evidence="6">
    <location>
        <begin position="547"/>
        <end position="566"/>
    </location>
</feature>
<evidence type="ECO:0000313" key="8">
    <source>
        <dbReference type="EMBL" id="MQY27517.1"/>
    </source>
</evidence>
<keyword evidence="6" id="KW-1133">Transmembrane helix</keyword>
<dbReference type="CDD" id="cd16917">
    <property type="entry name" value="HATPase_UhpB-NarQ-NarX-like"/>
    <property type="match status" value="1"/>
</dbReference>
<feature type="transmembrane region" description="Helical" evidence="6">
    <location>
        <begin position="444"/>
        <end position="462"/>
    </location>
</feature>
<dbReference type="PANTHER" id="PTHR24421">
    <property type="entry name" value="NITRATE/NITRITE SENSOR PROTEIN NARX-RELATED"/>
    <property type="match status" value="1"/>
</dbReference>
<comment type="caution">
    <text evidence="8">The sequence shown here is derived from an EMBL/GenBank/DDBJ whole genome shotgun (WGS) entry which is preliminary data.</text>
</comment>
<dbReference type="InterPro" id="IPR036890">
    <property type="entry name" value="HATPase_C_sf"/>
</dbReference>
<comment type="catalytic activity">
    <reaction evidence="1">
        <text>ATP + protein L-histidine = ADP + protein N-phospho-L-histidine.</text>
        <dbReference type="EC" id="2.7.13.3"/>
    </reaction>
</comment>
<dbReference type="InterPro" id="IPR050482">
    <property type="entry name" value="Sensor_HK_TwoCompSys"/>
</dbReference>
<dbReference type="Pfam" id="PF02518">
    <property type="entry name" value="HATPase_c"/>
    <property type="match status" value="1"/>
</dbReference>
<keyword evidence="4" id="KW-0418">Kinase</keyword>
<dbReference type="GO" id="GO:0004673">
    <property type="term" value="F:protein histidine kinase activity"/>
    <property type="evidence" value="ECO:0007669"/>
    <property type="project" value="UniProtKB-EC"/>
</dbReference>
<evidence type="ECO:0000256" key="6">
    <source>
        <dbReference type="SAM" id="Phobius"/>
    </source>
</evidence>
<evidence type="ECO:0000256" key="3">
    <source>
        <dbReference type="ARBA" id="ARBA00022679"/>
    </source>
</evidence>
<keyword evidence="3" id="KW-0808">Transferase</keyword>
<dbReference type="InterPro" id="IPR003594">
    <property type="entry name" value="HATPase_dom"/>
</dbReference>
<feature type="transmembrane region" description="Helical" evidence="6">
    <location>
        <begin position="17"/>
        <end position="36"/>
    </location>
</feature>
<keyword evidence="5" id="KW-0902">Two-component regulatory system</keyword>
<reference evidence="8 9" key="1">
    <citation type="submission" date="2019-10" db="EMBL/GenBank/DDBJ databases">
        <title>Nocardia macrotermitis sp. nov. and Nocardia aurantia sp. nov., isolated from the gut of fungus growing-termite Macrotermes natalensis.</title>
        <authorList>
            <person name="Benndorf R."/>
            <person name="Schwitalla J."/>
            <person name="Martin K."/>
            <person name="De Beer W."/>
            <person name="Kaster A.-K."/>
            <person name="Vollmers J."/>
            <person name="Poulsen M."/>
            <person name="Beemelmanns C."/>
        </authorList>
    </citation>
    <scope>NUCLEOTIDE SEQUENCE [LARGE SCALE GENOMIC DNA]</scope>
    <source>
        <strain evidence="8 9">RB56</strain>
    </source>
</reference>
<dbReference type="EMBL" id="WEGI01000006">
    <property type="protein sequence ID" value="MQY27517.1"/>
    <property type="molecule type" value="Genomic_DNA"/>
</dbReference>
<dbReference type="OrthoDB" id="144293at2"/>
<evidence type="ECO:0000256" key="4">
    <source>
        <dbReference type="ARBA" id="ARBA00022777"/>
    </source>
</evidence>
<dbReference type="PROSITE" id="PS50109">
    <property type="entry name" value="HIS_KIN"/>
    <property type="match status" value="1"/>
</dbReference>
<feature type="transmembrane region" description="Helical" evidence="6">
    <location>
        <begin position="572"/>
        <end position="590"/>
    </location>
</feature>
<dbReference type="SUPFAM" id="SSF55874">
    <property type="entry name" value="ATPase domain of HSP90 chaperone/DNA topoisomerase II/histidine kinase"/>
    <property type="match status" value="1"/>
</dbReference>
<organism evidence="8 9">
    <name type="scientific">Nocardia aurantia</name>
    <dbReference type="NCBI Taxonomy" id="2585199"/>
    <lineage>
        <taxon>Bacteria</taxon>
        <taxon>Bacillati</taxon>
        <taxon>Actinomycetota</taxon>
        <taxon>Actinomycetes</taxon>
        <taxon>Mycobacteriales</taxon>
        <taxon>Nocardiaceae</taxon>
        <taxon>Nocardia</taxon>
    </lineage>
</organism>
<feature type="domain" description="Histidine kinase" evidence="7">
    <location>
        <begin position="338"/>
        <end position="423"/>
    </location>
</feature>
<dbReference type="SMART" id="SM00387">
    <property type="entry name" value="HATPase_c"/>
    <property type="match status" value="1"/>
</dbReference>
<sequence>MGGTDTETMSQNRESRFYASFQGAIGLIGGPIRLLFFERNYIDDTTRVTRLVARFIGLGYIIYLPLLFKDIRANAGFLAVWWTPAAVAAVFIPPVALFVLSYRESVEAINRIAWIIPPLYLLSACTWLLAWDGRFTSSPPWISAIPALAAMSGAVVWKPRWTILYLLLNISAVQYLGQFRATEIRSPLLSDWLFSFGFSLLYVAGILIIMHTARVLDATRAAAHAAAAHTEILRKHESDRIEMRSFLHDGVIFGLTMAALGGDEVRNYAEDILEDLDQDIEIIGEESSTELLSLNGARQRIEEIVRRFDTEADLVLIDAYEPKLAFEARIIHAIRMGVGEAVRNSLRHAGTTARRTVRIEPRHDGLCVVVADDGIGFDPAIAEEGFGLGQMRKRMARQQGGEVNIASTPGGGTTVSLLWREPEATRIEEVSDVRALLGMGSPQAWLVTGFFYAGVVALAVDATAAGMWWQTIGALVLLALAVCGILWAPGDPLPVSVASVIAVLGPIALGAVLLSSPHAATIHQLWPASGFTAVATFMCVRGRTLSAWIMITATVVIAGIWSALAGTGPGYGISYSVINFGPIIMAAMFAKTIRPAAEEIYRLRKGSIHEHAKAEAAATAIDANNAQLRDLAREARPLLLRIARPLPLTSEERTQCGNRAEKLRDHLRAIGLVHPLVDPASAAARDRGVEVNMLDDEGMDNVDETIRHEILRMIADELNRARDGRITVRIVPPGRTSLATVVSYSNSTVRRVNFDMAGRARTM</sequence>
<dbReference type="RefSeq" id="WP_153342663.1">
    <property type="nucleotide sequence ID" value="NZ_WEGI01000006.1"/>
</dbReference>
<feature type="transmembrane region" description="Helical" evidence="6">
    <location>
        <begin position="495"/>
        <end position="514"/>
    </location>
</feature>
<dbReference type="AlphaFoldDB" id="A0A7K0DPA5"/>
<dbReference type="PANTHER" id="PTHR24421:SF10">
    <property type="entry name" value="NITRATE_NITRITE SENSOR PROTEIN NARQ"/>
    <property type="match status" value="1"/>
</dbReference>
<proteinExistence type="predicted"/>
<dbReference type="EC" id="2.7.13.3" evidence="2"/>
<keyword evidence="6" id="KW-0812">Transmembrane</keyword>
<dbReference type="Gene3D" id="3.30.565.10">
    <property type="entry name" value="Histidine kinase-like ATPase, C-terminal domain"/>
    <property type="match status" value="1"/>
</dbReference>
<evidence type="ECO:0000256" key="5">
    <source>
        <dbReference type="ARBA" id="ARBA00023012"/>
    </source>
</evidence>
<feature type="transmembrane region" description="Helical" evidence="6">
    <location>
        <begin position="192"/>
        <end position="210"/>
    </location>
</feature>
<keyword evidence="9" id="KW-1185">Reference proteome</keyword>
<feature type="transmembrane region" description="Helical" evidence="6">
    <location>
        <begin position="468"/>
        <end position="488"/>
    </location>
</feature>
<evidence type="ECO:0000256" key="2">
    <source>
        <dbReference type="ARBA" id="ARBA00012438"/>
    </source>
</evidence>
<dbReference type="GO" id="GO:0000160">
    <property type="term" value="P:phosphorelay signal transduction system"/>
    <property type="evidence" value="ECO:0007669"/>
    <property type="project" value="UniProtKB-KW"/>
</dbReference>